<evidence type="ECO:0008006" key="5">
    <source>
        <dbReference type="Google" id="ProtNLM"/>
    </source>
</evidence>
<comment type="caution">
    <text evidence="3">The sequence shown here is derived from an EMBL/GenBank/DDBJ whole genome shotgun (WGS) entry which is preliminary data.</text>
</comment>
<dbReference type="Proteomes" id="UP000316213">
    <property type="component" value="Unassembled WGS sequence"/>
</dbReference>
<evidence type="ECO:0000313" key="3">
    <source>
        <dbReference type="EMBL" id="TWT95041.1"/>
    </source>
</evidence>
<gene>
    <name evidence="3" type="ORF">Pla100_36200</name>
</gene>
<dbReference type="Pfam" id="PF09527">
    <property type="entry name" value="ATPase_gene1"/>
    <property type="match status" value="1"/>
</dbReference>
<evidence type="ECO:0000313" key="4">
    <source>
        <dbReference type="Proteomes" id="UP000316213"/>
    </source>
</evidence>
<dbReference type="RefSeq" id="WP_146578987.1">
    <property type="nucleotide sequence ID" value="NZ_SJPM01000007.1"/>
</dbReference>
<evidence type="ECO:0000256" key="2">
    <source>
        <dbReference type="SAM" id="Phobius"/>
    </source>
</evidence>
<protein>
    <recommendedName>
        <fullName evidence="5">F0F1-ATPase subunit</fullName>
    </recommendedName>
</protein>
<name>A0A5C6A7I4_9BACT</name>
<accession>A0A5C6A7I4</accession>
<keyword evidence="2" id="KW-1133">Transmembrane helix</keyword>
<feature type="compositionally biased region" description="Basic and acidic residues" evidence="1">
    <location>
        <begin position="28"/>
        <end position="38"/>
    </location>
</feature>
<dbReference type="OrthoDB" id="283434at2"/>
<dbReference type="EMBL" id="SJPM01000007">
    <property type="protein sequence ID" value="TWT95041.1"/>
    <property type="molecule type" value="Genomic_DNA"/>
</dbReference>
<reference evidence="3 4" key="1">
    <citation type="submission" date="2019-02" db="EMBL/GenBank/DDBJ databases">
        <title>Deep-cultivation of Planctomycetes and their phenomic and genomic characterization uncovers novel biology.</title>
        <authorList>
            <person name="Wiegand S."/>
            <person name="Jogler M."/>
            <person name="Boedeker C."/>
            <person name="Pinto D."/>
            <person name="Vollmers J."/>
            <person name="Rivas-Marin E."/>
            <person name="Kohn T."/>
            <person name="Peeters S.H."/>
            <person name="Heuer A."/>
            <person name="Rast P."/>
            <person name="Oberbeckmann S."/>
            <person name="Bunk B."/>
            <person name="Jeske O."/>
            <person name="Meyerdierks A."/>
            <person name="Storesund J.E."/>
            <person name="Kallscheuer N."/>
            <person name="Luecker S."/>
            <person name="Lage O.M."/>
            <person name="Pohl T."/>
            <person name="Merkel B.J."/>
            <person name="Hornburger P."/>
            <person name="Mueller R.-W."/>
            <person name="Bruemmer F."/>
            <person name="Labrenz M."/>
            <person name="Spormann A.M."/>
            <person name="Op Den Camp H."/>
            <person name="Overmann J."/>
            <person name="Amann R."/>
            <person name="Jetten M.S.M."/>
            <person name="Mascher T."/>
            <person name="Medema M.H."/>
            <person name="Devos D.P."/>
            <person name="Kaster A.-K."/>
            <person name="Ovreas L."/>
            <person name="Rohde M."/>
            <person name="Galperin M.Y."/>
            <person name="Jogler C."/>
        </authorList>
    </citation>
    <scope>NUCLEOTIDE SEQUENCE [LARGE SCALE GENOMIC DNA]</scope>
    <source>
        <strain evidence="3 4">Pla100</strain>
    </source>
</reference>
<sequence>MTSPQNDPNPSPPDTDGPNDFKSPRGSKPREEGKKWEGGQDSFQQRRLMMRLASAGFELASFSLILGGLGYAIDQWAGNQTPYIAIVGLLLGFSLGFYRLIILANQLS</sequence>
<feature type="transmembrane region" description="Helical" evidence="2">
    <location>
        <begin position="83"/>
        <end position="102"/>
    </location>
</feature>
<feature type="region of interest" description="Disordered" evidence="1">
    <location>
        <begin position="1"/>
        <end position="42"/>
    </location>
</feature>
<evidence type="ECO:0000256" key="1">
    <source>
        <dbReference type="SAM" id="MobiDB-lite"/>
    </source>
</evidence>
<keyword evidence="2" id="KW-0472">Membrane</keyword>
<dbReference type="InterPro" id="IPR032820">
    <property type="entry name" value="ATPase_put"/>
</dbReference>
<feature type="transmembrane region" description="Helical" evidence="2">
    <location>
        <begin position="52"/>
        <end position="71"/>
    </location>
</feature>
<proteinExistence type="predicted"/>
<keyword evidence="4" id="KW-1185">Reference proteome</keyword>
<dbReference type="AlphaFoldDB" id="A0A5C6A7I4"/>
<organism evidence="3 4">
    <name type="scientific">Neorhodopirellula pilleata</name>
    <dbReference type="NCBI Taxonomy" id="2714738"/>
    <lineage>
        <taxon>Bacteria</taxon>
        <taxon>Pseudomonadati</taxon>
        <taxon>Planctomycetota</taxon>
        <taxon>Planctomycetia</taxon>
        <taxon>Pirellulales</taxon>
        <taxon>Pirellulaceae</taxon>
        <taxon>Neorhodopirellula</taxon>
    </lineage>
</organism>
<keyword evidence="2" id="KW-0812">Transmembrane</keyword>